<name>A0AAD1SXH5_PELCU</name>
<reference evidence="1" key="1">
    <citation type="submission" date="2022-03" db="EMBL/GenBank/DDBJ databases">
        <authorList>
            <person name="Alioto T."/>
            <person name="Alioto T."/>
            <person name="Gomez Garrido J."/>
        </authorList>
    </citation>
    <scope>NUCLEOTIDE SEQUENCE</scope>
</reference>
<protein>
    <submittedName>
        <fullName evidence="1">Uncharacterized protein</fullName>
    </submittedName>
</protein>
<evidence type="ECO:0000313" key="1">
    <source>
        <dbReference type="EMBL" id="CAH2313311.1"/>
    </source>
</evidence>
<keyword evidence="2" id="KW-1185">Reference proteome</keyword>
<sequence>MRNEINLYFASNAPNGPTPATLWLAHKTVIRGILIGRAAYLKRVNHNTLITLLKRVQDLHRSNQANPTKILQQQIQTTQNEINEIHLRKANAALKKLKATSYSMGNKATKLLALRLRDKQAQTRTQFLYTQSGQKVMQPTQICNEFARCNGTLYNSRPP</sequence>
<accession>A0AAD1SXH5</accession>
<dbReference type="Proteomes" id="UP001295444">
    <property type="component" value="Chromosome 08"/>
</dbReference>
<gene>
    <name evidence="1" type="ORF">PECUL_23A039167</name>
</gene>
<dbReference type="EMBL" id="OW240919">
    <property type="protein sequence ID" value="CAH2313311.1"/>
    <property type="molecule type" value="Genomic_DNA"/>
</dbReference>
<dbReference type="AlphaFoldDB" id="A0AAD1SXH5"/>
<evidence type="ECO:0000313" key="2">
    <source>
        <dbReference type="Proteomes" id="UP001295444"/>
    </source>
</evidence>
<organism evidence="1 2">
    <name type="scientific">Pelobates cultripes</name>
    <name type="common">Western spadefoot toad</name>
    <dbReference type="NCBI Taxonomy" id="61616"/>
    <lineage>
        <taxon>Eukaryota</taxon>
        <taxon>Metazoa</taxon>
        <taxon>Chordata</taxon>
        <taxon>Craniata</taxon>
        <taxon>Vertebrata</taxon>
        <taxon>Euteleostomi</taxon>
        <taxon>Amphibia</taxon>
        <taxon>Batrachia</taxon>
        <taxon>Anura</taxon>
        <taxon>Pelobatoidea</taxon>
        <taxon>Pelobatidae</taxon>
        <taxon>Pelobates</taxon>
    </lineage>
</organism>
<proteinExistence type="predicted"/>